<comment type="caution">
    <text evidence="1">The sequence shown here is derived from an EMBL/GenBank/DDBJ whole genome shotgun (WGS) entry which is preliminary data.</text>
</comment>
<dbReference type="EMBL" id="JARGDH010000002">
    <property type="protein sequence ID" value="KAL0276249.1"/>
    <property type="molecule type" value="Genomic_DNA"/>
</dbReference>
<evidence type="ECO:0000313" key="1">
    <source>
        <dbReference type="EMBL" id="KAL0276249.1"/>
    </source>
</evidence>
<protein>
    <submittedName>
        <fullName evidence="1">Uncharacterized protein</fullName>
    </submittedName>
</protein>
<sequence length="113" mass="13127">MVNPSHGTVLIKKEICINMSFINFTIPPELHVSHKRRPIEQNSLYCHASSSLMDFRWTTQTWRRRNDGSTPRPGCNAYRNLVPDYQPQITFLQITIAVIKHHRVLPENINVCS</sequence>
<accession>A0AAW2I279</accession>
<gene>
    <name evidence="1" type="ORF">PYX00_003858</name>
</gene>
<organism evidence="1">
    <name type="scientific">Menopon gallinae</name>
    <name type="common">poultry shaft louse</name>
    <dbReference type="NCBI Taxonomy" id="328185"/>
    <lineage>
        <taxon>Eukaryota</taxon>
        <taxon>Metazoa</taxon>
        <taxon>Ecdysozoa</taxon>
        <taxon>Arthropoda</taxon>
        <taxon>Hexapoda</taxon>
        <taxon>Insecta</taxon>
        <taxon>Pterygota</taxon>
        <taxon>Neoptera</taxon>
        <taxon>Paraneoptera</taxon>
        <taxon>Psocodea</taxon>
        <taxon>Troctomorpha</taxon>
        <taxon>Phthiraptera</taxon>
        <taxon>Amblycera</taxon>
        <taxon>Menoponidae</taxon>
        <taxon>Menopon</taxon>
    </lineage>
</organism>
<proteinExistence type="predicted"/>
<name>A0AAW2I279_9NEOP</name>
<reference evidence="1" key="1">
    <citation type="journal article" date="2024" name="Gigascience">
        <title>Chromosome-level genome of the poultry shaft louse Menopon gallinae provides insight into the host-switching and adaptive evolution of parasitic lice.</title>
        <authorList>
            <person name="Xu Y."/>
            <person name="Ma L."/>
            <person name="Liu S."/>
            <person name="Liang Y."/>
            <person name="Liu Q."/>
            <person name="He Z."/>
            <person name="Tian L."/>
            <person name="Duan Y."/>
            <person name="Cai W."/>
            <person name="Li H."/>
            <person name="Song F."/>
        </authorList>
    </citation>
    <scope>NUCLEOTIDE SEQUENCE</scope>
    <source>
        <strain evidence="1">Cailab_2023a</strain>
    </source>
</reference>
<dbReference type="AlphaFoldDB" id="A0AAW2I279"/>